<dbReference type="Pfam" id="PF03604">
    <property type="entry name" value="Zn_ribbon_RPAB4"/>
    <property type="match status" value="1"/>
</dbReference>
<dbReference type="Gene3D" id="2.20.28.30">
    <property type="entry name" value="RNA polymerase ii, chain L"/>
    <property type="match status" value="1"/>
</dbReference>
<protein>
    <submittedName>
        <fullName evidence="6">Bifunctional DNA-directed RNA polymerases I</fullName>
    </submittedName>
</protein>
<evidence type="ECO:0000256" key="3">
    <source>
        <dbReference type="ARBA" id="ARBA00022833"/>
    </source>
</evidence>
<dbReference type="KEGG" id="bdw:94335232"/>
<comment type="caution">
    <text evidence="6">The sequence shown here is derived from an EMBL/GenBank/DDBJ whole genome shotgun (WGS) entry which is preliminary data.</text>
</comment>
<dbReference type="InterPro" id="IPR039747">
    <property type="entry name" value="RPABC4"/>
</dbReference>
<evidence type="ECO:0000256" key="4">
    <source>
        <dbReference type="ARBA" id="ARBA00023242"/>
    </source>
</evidence>
<evidence type="ECO:0000313" key="7">
    <source>
        <dbReference type="Proteomes" id="UP001214638"/>
    </source>
</evidence>
<dbReference type="InterPro" id="IPR029040">
    <property type="entry name" value="RPABC4/Spt4"/>
</dbReference>
<keyword evidence="4" id="KW-0539">Nucleus</keyword>
<dbReference type="GO" id="GO:0005736">
    <property type="term" value="C:RNA polymerase I complex"/>
    <property type="evidence" value="ECO:0007669"/>
    <property type="project" value="TreeGrafter"/>
</dbReference>
<accession>A0AAD9PNQ3</accession>
<dbReference type="GO" id="GO:0006351">
    <property type="term" value="P:DNA-templated transcription"/>
    <property type="evidence" value="ECO:0007669"/>
    <property type="project" value="InterPro"/>
</dbReference>
<dbReference type="EMBL" id="JALLKP010000001">
    <property type="protein sequence ID" value="KAK2197931.1"/>
    <property type="molecule type" value="Genomic_DNA"/>
</dbReference>
<dbReference type="InterPro" id="IPR006591">
    <property type="entry name" value="RNAP_P/RPABC4"/>
</dbReference>
<organism evidence="6 7">
    <name type="scientific">Babesia duncani</name>
    <dbReference type="NCBI Taxonomy" id="323732"/>
    <lineage>
        <taxon>Eukaryota</taxon>
        <taxon>Sar</taxon>
        <taxon>Alveolata</taxon>
        <taxon>Apicomplexa</taxon>
        <taxon>Aconoidasida</taxon>
        <taxon>Piroplasmida</taxon>
        <taxon>Babesiidae</taxon>
        <taxon>Babesia</taxon>
    </lineage>
</organism>
<evidence type="ECO:0000256" key="2">
    <source>
        <dbReference type="ARBA" id="ARBA00022723"/>
    </source>
</evidence>
<dbReference type="GeneID" id="94335232"/>
<keyword evidence="6" id="KW-0804">Transcription</keyword>
<dbReference type="PANTHER" id="PTHR12056">
    <property type="entry name" value="DNA-DIRECTED RNA POLYMERASES I, II, AND III"/>
    <property type="match status" value="1"/>
</dbReference>
<dbReference type="AlphaFoldDB" id="A0AAD9PNQ3"/>
<evidence type="ECO:0000313" key="6">
    <source>
        <dbReference type="EMBL" id="KAK2197931.1"/>
    </source>
</evidence>
<keyword evidence="7" id="KW-1185">Reference proteome</keyword>
<comment type="similarity">
    <text evidence="5">Belongs to the archaeal Rpo12/eukaryotic RPC10 RNA polymerase subunit family.</text>
</comment>
<dbReference type="GO" id="GO:0005666">
    <property type="term" value="C:RNA polymerase III complex"/>
    <property type="evidence" value="ECO:0007669"/>
    <property type="project" value="TreeGrafter"/>
</dbReference>
<dbReference type="GO" id="GO:0003899">
    <property type="term" value="F:DNA-directed RNA polymerase activity"/>
    <property type="evidence" value="ECO:0007669"/>
    <property type="project" value="InterPro"/>
</dbReference>
<comment type="subcellular location">
    <subcellularLocation>
        <location evidence="1">Nucleus</location>
    </subcellularLocation>
</comment>
<keyword evidence="6" id="KW-0240">DNA-directed RNA polymerase</keyword>
<dbReference type="GO" id="GO:0003677">
    <property type="term" value="F:DNA binding"/>
    <property type="evidence" value="ECO:0007669"/>
    <property type="project" value="InterPro"/>
</dbReference>
<sequence length="111" mass="12136">MDSTLFNPEAGIEPIVYICGECGNDVALQPTAAVRCRNCGSRILYKKRAYRGKALANTMTKLQDTINAVNRKEQISIFTKQASGKSHKTFATPPKTICSNVSTNIKPLTKS</sequence>
<dbReference type="GO" id="GO:0005665">
    <property type="term" value="C:RNA polymerase II, core complex"/>
    <property type="evidence" value="ECO:0007669"/>
    <property type="project" value="TreeGrafter"/>
</dbReference>
<proteinExistence type="inferred from homology"/>
<dbReference type="SMART" id="SM00659">
    <property type="entry name" value="RPOLCX"/>
    <property type="match status" value="1"/>
</dbReference>
<gene>
    <name evidence="6" type="ORF">BdWA1_000934</name>
</gene>
<keyword evidence="3" id="KW-0862">Zinc</keyword>
<dbReference type="Proteomes" id="UP001214638">
    <property type="component" value="Unassembled WGS sequence"/>
</dbReference>
<dbReference type="PANTHER" id="PTHR12056:SF2">
    <property type="entry name" value="GEO11084P1"/>
    <property type="match status" value="1"/>
</dbReference>
<reference evidence="6" key="1">
    <citation type="journal article" date="2023" name="Nat. Microbiol.">
        <title>Babesia duncani multi-omics identifies virulence factors and drug targets.</title>
        <authorList>
            <person name="Singh P."/>
            <person name="Lonardi S."/>
            <person name="Liang Q."/>
            <person name="Vydyam P."/>
            <person name="Khabirova E."/>
            <person name="Fang T."/>
            <person name="Gihaz S."/>
            <person name="Thekkiniath J."/>
            <person name="Munshi M."/>
            <person name="Abel S."/>
            <person name="Ciampossin L."/>
            <person name="Batugedara G."/>
            <person name="Gupta M."/>
            <person name="Lu X.M."/>
            <person name="Lenz T."/>
            <person name="Chakravarty S."/>
            <person name="Cornillot E."/>
            <person name="Hu Y."/>
            <person name="Ma W."/>
            <person name="Gonzalez L.M."/>
            <person name="Sanchez S."/>
            <person name="Estrada K."/>
            <person name="Sanchez-Flores A."/>
            <person name="Montero E."/>
            <person name="Harb O.S."/>
            <person name="Le Roch K.G."/>
            <person name="Mamoun C.B."/>
        </authorList>
    </citation>
    <scope>NUCLEOTIDE SEQUENCE</scope>
    <source>
        <strain evidence="6">WA1</strain>
    </source>
</reference>
<dbReference type="SUPFAM" id="SSF63393">
    <property type="entry name" value="RNA polymerase subunits"/>
    <property type="match status" value="1"/>
</dbReference>
<name>A0AAD9PNQ3_9APIC</name>
<evidence type="ECO:0000256" key="5">
    <source>
        <dbReference type="ARBA" id="ARBA00025770"/>
    </source>
</evidence>
<evidence type="ECO:0000256" key="1">
    <source>
        <dbReference type="ARBA" id="ARBA00004123"/>
    </source>
</evidence>
<dbReference type="GO" id="GO:0008270">
    <property type="term" value="F:zinc ion binding"/>
    <property type="evidence" value="ECO:0007669"/>
    <property type="project" value="InterPro"/>
</dbReference>
<keyword evidence="2" id="KW-0479">Metal-binding</keyword>
<dbReference type="RefSeq" id="XP_067804773.1">
    <property type="nucleotide sequence ID" value="XM_067945982.1"/>
</dbReference>